<sequence>MNTPRHPDLTPDCASCAALCCVVFAFDQSESFGIDKAAGEVCPNLDSCGRCAIFDDRSRLGFSGCITYDCHGAGQRVTQEVFHGHTWREDPGLTERMGEALSILRQIHEKLLLLAAAEKLPLGIGERQALIELQMQLAPQSEWTESRLKAFPLIEISRKVSDFLTGLRRHFER</sequence>
<dbReference type="STRING" id="187304.B0E33_26695"/>
<organism evidence="1 2">
    <name type="scientific">Roseibium aggregatum</name>
    <dbReference type="NCBI Taxonomy" id="187304"/>
    <lineage>
        <taxon>Bacteria</taxon>
        <taxon>Pseudomonadati</taxon>
        <taxon>Pseudomonadota</taxon>
        <taxon>Alphaproteobacteria</taxon>
        <taxon>Hyphomicrobiales</taxon>
        <taxon>Stappiaceae</taxon>
        <taxon>Roseibium</taxon>
    </lineage>
</organism>
<protein>
    <recommendedName>
        <fullName evidence="3">Oxetanocin A resistance protein</fullName>
    </recommendedName>
</protein>
<dbReference type="RefSeq" id="WP_145903432.1">
    <property type="nucleotide sequence ID" value="NZ_CXST01000001.1"/>
</dbReference>
<proteinExistence type="predicted"/>
<dbReference type="EMBL" id="CXST01000001">
    <property type="protein sequence ID" value="CTQ42264.1"/>
    <property type="molecule type" value="Genomic_DNA"/>
</dbReference>
<reference evidence="2" key="1">
    <citation type="submission" date="2015-07" db="EMBL/GenBank/DDBJ databases">
        <authorList>
            <person name="Rodrigo-Torres Lidia"/>
            <person name="Arahal R.David."/>
        </authorList>
    </citation>
    <scope>NUCLEOTIDE SEQUENCE [LARGE SCALE GENOMIC DNA]</scope>
    <source>
        <strain evidence="2">CECT 4801</strain>
    </source>
</reference>
<evidence type="ECO:0000313" key="1">
    <source>
        <dbReference type="EMBL" id="CTQ42264.1"/>
    </source>
</evidence>
<dbReference type="Proteomes" id="UP000048926">
    <property type="component" value="Unassembled WGS sequence"/>
</dbReference>
<dbReference type="AlphaFoldDB" id="A0A0M6XWN8"/>
<evidence type="ECO:0008006" key="3">
    <source>
        <dbReference type="Google" id="ProtNLM"/>
    </source>
</evidence>
<dbReference type="OrthoDB" id="154708at2"/>
<name>A0A0M6XWN8_9HYPH</name>
<evidence type="ECO:0000313" key="2">
    <source>
        <dbReference type="Proteomes" id="UP000048926"/>
    </source>
</evidence>
<gene>
    <name evidence="1" type="ORF">LAL4801_00690</name>
</gene>
<accession>A0A0M6XWN8</accession>
<keyword evidence="2" id="KW-1185">Reference proteome</keyword>